<dbReference type="AlphaFoldDB" id="A0AAD1XTS9"/>
<sequence>MDQKGKKKVSQRVPKFGQKLAKFDPDTAAEKVEEYYQRLIQFFEENKEVEESSKDKVKCIFNEEFSLFEVPEKTDIGTQNITYKSGKRYLEIYEALDLFSRGNISLSFCDQEDLSHIDVLNRLKQSGILDKYLINSSLKRQGYYLKREDTNLSIYKGSKKSKNEKITDTHLLSLKAPDNTEAFPCISADESVKIEDLARINSVVTIIDGCTSIPLEIKLVDEF</sequence>
<evidence type="ECO:0000313" key="2">
    <source>
        <dbReference type="Proteomes" id="UP001295684"/>
    </source>
</evidence>
<comment type="caution">
    <text evidence="1">The sequence shown here is derived from an EMBL/GenBank/DDBJ whole genome shotgun (WGS) entry which is preliminary data.</text>
</comment>
<evidence type="ECO:0000313" key="1">
    <source>
        <dbReference type="EMBL" id="CAI2378779.1"/>
    </source>
</evidence>
<protein>
    <recommendedName>
        <fullName evidence="3">tRNA-splicing endonuclease subunit Sen54 N-terminal domain-containing protein</fullName>
    </recommendedName>
</protein>
<proteinExistence type="predicted"/>
<organism evidence="1 2">
    <name type="scientific">Euplotes crassus</name>
    <dbReference type="NCBI Taxonomy" id="5936"/>
    <lineage>
        <taxon>Eukaryota</taxon>
        <taxon>Sar</taxon>
        <taxon>Alveolata</taxon>
        <taxon>Ciliophora</taxon>
        <taxon>Intramacronucleata</taxon>
        <taxon>Spirotrichea</taxon>
        <taxon>Hypotrichia</taxon>
        <taxon>Euplotida</taxon>
        <taxon>Euplotidae</taxon>
        <taxon>Moneuplotes</taxon>
    </lineage>
</organism>
<dbReference type="Proteomes" id="UP001295684">
    <property type="component" value="Unassembled WGS sequence"/>
</dbReference>
<reference evidence="1" key="1">
    <citation type="submission" date="2023-07" db="EMBL/GenBank/DDBJ databases">
        <authorList>
            <consortium name="AG Swart"/>
            <person name="Singh M."/>
            <person name="Singh A."/>
            <person name="Seah K."/>
            <person name="Emmerich C."/>
        </authorList>
    </citation>
    <scope>NUCLEOTIDE SEQUENCE</scope>
    <source>
        <strain evidence="1">DP1</strain>
    </source>
</reference>
<keyword evidence="2" id="KW-1185">Reference proteome</keyword>
<gene>
    <name evidence="1" type="ORF">ECRASSUSDP1_LOCUS20179</name>
</gene>
<evidence type="ECO:0008006" key="3">
    <source>
        <dbReference type="Google" id="ProtNLM"/>
    </source>
</evidence>
<dbReference type="EMBL" id="CAMPGE010020544">
    <property type="protein sequence ID" value="CAI2378779.1"/>
    <property type="molecule type" value="Genomic_DNA"/>
</dbReference>
<name>A0AAD1XTS9_EUPCR</name>
<accession>A0AAD1XTS9</accession>